<keyword evidence="3" id="KW-1185">Reference proteome</keyword>
<comment type="caution">
    <text evidence="2">The sequence shown here is derived from an EMBL/GenBank/DDBJ whole genome shotgun (WGS) entry which is preliminary data.</text>
</comment>
<sequence>MTRARWHPLAVQDADDAAAWYAQHGGTTLELSFIDALEATVGMLERHPGAGSTRHAELLATTGTLLRFHPIRHFDDHLVYYIEHAARIQVIRIWNARRGLDALVLDSL</sequence>
<dbReference type="InterPro" id="IPR035093">
    <property type="entry name" value="RelE/ParE_toxin_dom_sf"/>
</dbReference>
<dbReference type="EMBL" id="JBBYHY010000001">
    <property type="protein sequence ID" value="MEL3952196.1"/>
    <property type="molecule type" value="Genomic_DNA"/>
</dbReference>
<protein>
    <submittedName>
        <fullName evidence="2">Type II toxin-antitoxin system RelE/ParE family toxin</fullName>
    </submittedName>
</protein>
<organism evidence="2 3">
    <name type="scientific">Stenotrophomonas bentonitica</name>
    <dbReference type="NCBI Taxonomy" id="1450134"/>
    <lineage>
        <taxon>Bacteria</taxon>
        <taxon>Pseudomonadati</taxon>
        <taxon>Pseudomonadota</taxon>
        <taxon>Gammaproteobacteria</taxon>
        <taxon>Lysobacterales</taxon>
        <taxon>Lysobacteraceae</taxon>
        <taxon>Stenotrophomonas</taxon>
    </lineage>
</organism>
<keyword evidence="1" id="KW-1277">Toxin-antitoxin system</keyword>
<dbReference type="RefSeq" id="WP_261997153.1">
    <property type="nucleotide sequence ID" value="NZ_JBBYHY010000001.1"/>
</dbReference>
<name>A0ABU9JH78_9GAMM</name>
<evidence type="ECO:0000256" key="1">
    <source>
        <dbReference type="ARBA" id="ARBA00022649"/>
    </source>
</evidence>
<dbReference type="Proteomes" id="UP001455088">
    <property type="component" value="Unassembled WGS sequence"/>
</dbReference>
<dbReference type="Gene3D" id="3.30.2310.20">
    <property type="entry name" value="RelE-like"/>
    <property type="match status" value="1"/>
</dbReference>
<reference evidence="2 3" key="1">
    <citation type="submission" date="2024-04" db="EMBL/GenBank/DDBJ databases">
        <title>Bacterial endophytes with biocontrol capabilities against important plant pathogens.</title>
        <authorList>
            <person name="Alayande K.A."/>
        </authorList>
    </citation>
    <scope>NUCLEOTIDE SEQUENCE [LARGE SCALE GENOMIC DNA]</scope>
    <source>
        <strain evidence="2 3">KV22</strain>
    </source>
</reference>
<evidence type="ECO:0000313" key="2">
    <source>
        <dbReference type="EMBL" id="MEL3952196.1"/>
    </source>
</evidence>
<proteinExistence type="predicted"/>
<accession>A0ABU9JH78</accession>
<dbReference type="Pfam" id="PF05016">
    <property type="entry name" value="ParE_toxin"/>
    <property type="match status" value="1"/>
</dbReference>
<dbReference type="InterPro" id="IPR007712">
    <property type="entry name" value="RelE/ParE_toxin"/>
</dbReference>
<evidence type="ECO:0000313" key="3">
    <source>
        <dbReference type="Proteomes" id="UP001455088"/>
    </source>
</evidence>
<gene>
    <name evidence="2" type="ORF">AAE039_01285</name>
</gene>